<keyword evidence="3" id="KW-0732">Signal</keyword>
<feature type="chain" id="PRO_5040795541" evidence="3">
    <location>
        <begin position="16"/>
        <end position="505"/>
    </location>
</feature>
<sequence length="505" mass="56218">MSIPLFLCFVQPSFAQGNSTILEGWQMEDNSRSSWDILWTCLVTIFACTWTALHPQVPPYGSSGVLIKHLIWIGAILAPELMTFTAMQEFWEVRSIVARCNAAQATAIESSPERTKPPAEVQTRQVQAPWTFLQGFCIRMRGLVLQTRDDWVYPVRPATVVPLIQAGIIKQTDLRAWEIEDRAKADSLAKAFTVLQSLWVICDVIGRAAYRLPVTPLEISTVAYVVCAVIAYASWWHKPKDMNTPIVIHLPYALDGDEIPLHIRNILEIEEKLRFHLAQDGSAESERAQDGKEEEPNGVLPFLVWVCKHPSKRWKVFKRKFKNRHHPGSPTAEATKASPSADPDMEASGTYSPTDNVGKSGVSGPTNSFQESLKVGQQLALDMLTFIIALVFCGVHVAAWNFTFPTMAEKTAWRVFSIIAFGICWPVIIFGELPLFRMWCTYGAASQVAPGAMGLKPLVRSGVLISLFIYAVARLGNIILMLISLRALPAGSYISVDWLATIPHI</sequence>
<dbReference type="PANTHER" id="PTHR35043">
    <property type="entry name" value="TRANSCRIPTION FACTOR DOMAIN-CONTAINING PROTEIN"/>
    <property type="match status" value="1"/>
</dbReference>
<evidence type="ECO:0000256" key="2">
    <source>
        <dbReference type="SAM" id="Phobius"/>
    </source>
</evidence>
<protein>
    <submittedName>
        <fullName evidence="4">Uncharacterized protein</fullName>
    </submittedName>
</protein>
<name>A0A9W4K8D2_9EURO</name>
<dbReference type="PANTHER" id="PTHR35043:SF7">
    <property type="entry name" value="TRANSCRIPTION FACTOR DOMAIN-CONTAINING PROTEIN"/>
    <property type="match status" value="1"/>
</dbReference>
<dbReference type="AlphaFoldDB" id="A0A9W4K8D2"/>
<evidence type="ECO:0000256" key="1">
    <source>
        <dbReference type="SAM" id="MobiDB-lite"/>
    </source>
</evidence>
<feature type="transmembrane region" description="Helical" evidence="2">
    <location>
        <begin position="379"/>
        <end position="400"/>
    </location>
</feature>
<dbReference type="OrthoDB" id="3061561at2759"/>
<feature type="transmembrane region" description="Helical" evidence="2">
    <location>
        <begin position="412"/>
        <end position="431"/>
    </location>
</feature>
<comment type="caution">
    <text evidence="4">The sequence shown here is derived from an EMBL/GenBank/DDBJ whole genome shotgun (WGS) entry which is preliminary data.</text>
</comment>
<gene>
    <name evidence="4" type="ORF">PEGY_LOCUS1010</name>
</gene>
<feature type="transmembrane region" description="Helical" evidence="2">
    <location>
        <begin position="463"/>
        <end position="483"/>
    </location>
</feature>
<keyword evidence="2" id="KW-0812">Transmembrane</keyword>
<evidence type="ECO:0000256" key="3">
    <source>
        <dbReference type="SAM" id="SignalP"/>
    </source>
</evidence>
<dbReference type="Proteomes" id="UP001154252">
    <property type="component" value="Unassembled WGS sequence"/>
</dbReference>
<feature type="signal peptide" evidence="3">
    <location>
        <begin position="1"/>
        <end position="15"/>
    </location>
</feature>
<evidence type="ECO:0000313" key="5">
    <source>
        <dbReference type="Proteomes" id="UP001154252"/>
    </source>
</evidence>
<keyword evidence="2" id="KW-0472">Membrane</keyword>
<organism evidence="4 5">
    <name type="scientific">Penicillium egyptiacum</name>
    <dbReference type="NCBI Taxonomy" id="1303716"/>
    <lineage>
        <taxon>Eukaryota</taxon>
        <taxon>Fungi</taxon>
        <taxon>Dikarya</taxon>
        <taxon>Ascomycota</taxon>
        <taxon>Pezizomycotina</taxon>
        <taxon>Eurotiomycetes</taxon>
        <taxon>Eurotiomycetidae</taxon>
        <taxon>Eurotiales</taxon>
        <taxon>Aspergillaceae</taxon>
        <taxon>Penicillium</taxon>
    </lineage>
</organism>
<keyword evidence="5" id="KW-1185">Reference proteome</keyword>
<reference evidence="4" key="1">
    <citation type="submission" date="2021-07" db="EMBL/GenBank/DDBJ databases">
        <authorList>
            <person name="Branca A.L. A."/>
        </authorList>
    </citation>
    <scope>NUCLEOTIDE SEQUENCE</scope>
</reference>
<feature type="compositionally biased region" description="Polar residues" evidence="1">
    <location>
        <begin position="349"/>
        <end position="363"/>
    </location>
</feature>
<feature type="region of interest" description="Disordered" evidence="1">
    <location>
        <begin position="323"/>
        <end position="363"/>
    </location>
</feature>
<dbReference type="EMBL" id="CAJVRC010000836">
    <property type="protein sequence ID" value="CAG8887099.1"/>
    <property type="molecule type" value="Genomic_DNA"/>
</dbReference>
<proteinExistence type="predicted"/>
<evidence type="ECO:0000313" key="4">
    <source>
        <dbReference type="EMBL" id="CAG8887099.1"/>
    </source>
</evidence>
<accession>A0A9W4K8D2</accession>
<keyword evidence="2" id="KW-1133">Transmembrane helix</keyword>